<feature type="transmembrane region" description="Helical" evidence="1">
    <location>
        <begin position="638"/>
        <end position="658"/>
    </location>
</feature>
<dbReference type="Pfam" id="PF18949">
    <property type="entry name" value="DUF5693"/>
    <property type="match status" value="1"/>
</dbReference>
<feature type="transmembrane region" description="Helical" evidence="1">
    <location>
        <begin position="528"/>
        <end position="552"/>
    </location>
</feature>
<keyword evidence="1" id="KW-1133">Transmembrane helix</keyword>
<dbReference type="Proteomes" id="UP000609323">
    <property type="component" value="Unassembled WGS sequence"/>
</dbReference>
<evidence type="ECO:0000256" key="1">
    <source>
        <dbReference type="SAM" id="Phobius"/>
    </source>
</evidence>
<sequence>MYSTWNKWNNTTRKWLWTLVVVGLVASLPIIYERVETENSAKQVQFVFNYRSLLDISSYQVNQQEALSAELDKLRDSGVNTIAVFESNLDELKKSRRIMVYNSQDVAEMNKSAVTAQDNATYIAFTSDENAKIYAPIIEDAFKPFDIAVTPWSVNGLQGLRLNTSPEDAGLKTLQPDPQALELIHSKGFMILPRMNDNGPYSQEIVDKELDLFAGYGVNRILFDGSSVKGYGDNADKNTLQAFADSLKQRGMGIAAIEGLKEQQKGFAKLAYLLDYNVVRLHSISDTDITQSTSTLSDRIALAVKDRKIRMVYLNASPARNPEKATITDPIDNVINTLQEPGNAVSRVEKDGYQIGTAEAFKVVDHSWEKAAKLFVVLGAVAFTAMMISLFLPSWTLALLILGLIGSAGLYVLKPTLLEQMLALAAAISAPTVATILAIRKVKELGAAHPGMSTSRRLSHSLVLFIKSALISLSAVPFVVGLLNNITYALVLNQFRGVSLLHAVPMLLVAIYVFLYQGESVMAELRRWLRMPITVLWVVIVAIIGIAGLYYLSRTGNSGSLLPGEASFRAFLENTIGVRPRNKEFLFAHPLFIVGVFASLRYPKVLYIMIVAAMGQLSMVDTFAHIHSPFFISLIRGVLGLGFGLIVGLVFVLIWQILERCWKKWSPLLLEK</sequence>
<protein>
    <submittedName>
        <fullName evidence="2">Uncharacterized protein</fullName>
    </submittedName>
</protein>
<keyword evidence="1" id="KW-0812">Transmembrane</keyword>
<feature type="transmembrane region" description="Helical" evidence="1">
    <location>
        <begin position="374"/>
        <end position="401"/>
    </location>
</feature>
<dbReference type="EMBL" id="BMHF01000011">
    <property type="protein sequence ID" value="GGA43936.1"/>
    <property type="molecule type" value="Genomic_DNA"/>
</dbReference>
<keyword evidence="3" id="KW-1185">Reference proteome</keyword>
<comment type="caution">
    <text evidence="2">The sequence shown here is derived from an EMBL/GenBank/DDBJ whole genome shotgun (WGS) entry which is preliminary data.</text>
</comment>
<dbReference type="RefSeq" id="WP_094094462.1">
    <property type="nucleotide sequence ID" value="NZ_BMHF01000011.1"/>
</dbReference>
<reference evidence="3" key="1">
    <citation type="journal article" date="2019" name="Int. J. Syst. Evol. Microbiol.">
        <title>The Global Catalogue of Microorganisms (GCM) 10K type strain sequencing project: providing services to taxonomists for standard genome sequencing and annotation.</title>
        <authorList>
            <consortium name="The Broad Institute Genomics Platform"/>
            <consortium name="The Broad Institute Genome Sequencing Center for Infectious Disease"/>
            <person name="Wu L."/>
            <person name="Ma J."/>
        </authorList>
    </citation>
    <scope>NUCLEOTIDE SEQUENCE [LARGE SCALE GENOMIC DNA]</scope>
    <source>
        <strain evidence="3">CGMCC 1.15044</strain>
    </source>
</reference>
<evidence type="ECO:0000313" key="2">
    <source>
        <dbReference type="EMBL" id="GGA43936.1"/>
    </source>
</evidence>
<keyword evidence="1" id="KW-0472">Membrane</keyword>
<feature type="transmembrane region" description="Helical" evidence="1">
    <location>
        <begin position="421"/>
        <end position="440"/>
    </location>
</feature>
<name>A0ABQ1GHR1_9BACL</name>
<accession>A0ABQ1GHR1</accession>
<feature type="transmembrane region" description="Helical" evidence="1">
    <location>
        <begin position="495"/>
        <end position="516"/>
    </location>
</feature>
<dbReference type="InterPro" id="IPR043748">
    <property type="entry name" value="DUF5693"/>
</dbReference>
<feature type="transmembrane region" description="Helical" evidence="1">
    <location>
        <begin position="15"/>
        <end position="32"/>
    </location>
</feature>
<feature type="transmembrane region" description="Helical" evidence="1">
    <location>
        <begin position="461"/>
        <end position="483"/>
    </location>
</feature>
<gene>
    <name evidence="2" type="ORF">GCM10010917_31550</name>
</gene>
<proteinExistence type="predicted"/>
<evidence type="ECO:0000313" key="3">
    <source>
        <dbReference type="Proteomes" id="UP000609323"/>
    </source>
</evidence>
<organism evidence="2 3">
    <name type="scientific">Paenibacillus physcomitrellae</name>
    <dbReference type="NCBI Taxonomy" id="1619311"/>
    <lineage>
        <taxon>Bacteria</taxon>
        <taxon>Bacillati</taxon>
        <taxon>Bacillota</taxon>
        <taxon>Bacilli</taxon>
        <taxon>Bacillales</taxon>
        <taxon>Paenibacillaceae</taxon>
        <taxon>Paenibacillus</taxon>
    </lineage>
</organism>